<name>A0AAW6SL45_9BACI</name>
<dbReference type="RefSeq" id="WP_280615397.1">
    <property type="nucleotide sequence ID" value="NZ_JAROYP010000001.1"/>
</dbReference>
<dbReference type="Proteomes" id="UP001159179">
    <property type="component" value="Unassembled WGS sequence"/>
</dbReference>
<dbReference type="AlphaFoldDB" id="A0AAW6SL45"/>
<keyword evidence="1" id="KW-0732">Signal</keyword>
<evidence type="ECO:0000313" key="2">
    <source>
        <dbReference type="EMBL" id="MDH5159460.1"/>
    </source>
</evidence>
<evidence type="ECO:0000256" key="1">
    <source>
        <dbReference type="SAM" id="SignalP"/>
    </source>
</evidence>
<evidence type="ECO:0000313" key="3">
    <source>
        <dbReference type="Proteomes" id="UP001159179"/>
    </source>
</evidence>
<reference evidence="2" key="1">
    <citation type="submission" date="2023-03" db="EMBL/GenBank/DDBJ databases">
        <title>Bacterial isolates from washroom surfaces on a university campus.</title>
        <authorList>
            <person name="Holman D.B."/>
            <person name="Gzyl K.E."/>
            <person name="Taheri A.E."/>
        </authorList>
    </citation>
    <scope>NUCLEOTIDE SEQUENCE</scope>
    <source>
        <strain evidence="2">RD03</strain>
    </source>
</reference>
<feature type="chain" id="PRO_5043352910" evidence="1">
    <location>
        <begin position="24"/>
        <end position="289"/>
    </location>
</feature>
<accession>A0AAW6SL45</accession>
<comment type="caution">
    <text evidence="2">The sequence shown here is derived from an EMBL/GenBank/DDBJ whole genome shotgun (WGS) entry which is preliminary data.</text>
</comment>
<proteinExistence type="predicted"/>
<organism evidence="2 3">
    <name type="scientific">Heyndrickxia oleronia</name>
    <dbReference type="NCBI Taxonomy" id="38875"/>
    <lineage>
        <taxon>Bacteria</taxon>
        <taxon>Bacillati</taxon>
        <taxon>Bacillota</taxon>
        <taxon>Bacilli</taxon>
        <taxon>Bacillales</taxon>
        <taxon>Bacillaceae</taxon>
        <taxon>Heyndrickxia</taxon>
    </lineage>
</organism>
<protein>
    <submittedName>
        <fullName evidence="2">Uncharacterized protein</fullName>
    </submittedName>
</protein>
<sequence length="289" mass="32968">MAKYTLTFSFFFLMFIYSPSISASTIHSNHQPINFQIELLHWKDVNQIIPKNSVFTVIDVETGKSFNVQRRAGSHHADVQPLTRKDTKLMKEIYHGHWSWRRRAILILAENRLLAASMHGMPHGSGALENGFPGHFCIHFAGSTTHRTERSDLSHQLMIMKAAGKIDDYLAGANPLQVADALLVFIKNGDKGLIHKVALTEKKNMKKQINKIDKIETLRWNRKDSIEDGANDLTITVPVELQMYIKESGRVNTKTSFQLIRISPLSPWKINIDDLISIINETQKEEKKK</sequence>
<feature type="signal peptide" evidence="1">
    <location>
        <begin position="1"/>
        <end position="23"/>
    </location>
</feature>
<dbReference type="EMBL" id="JAROYP010000001">
    <property type="protein sequence ID" value="MDH5159460.1"/>
    <property type="molecule type" value="Genomic_DNA"/>
</dbReference>
<gene>
    <name evidence="2" type="ORF">P5X88_00820</name>
</gene>